<evidence type="ECO:0008006" key="4">
    <source>
        <dbReference type="Google" id="ProtNLM"/>
    </source>
</evidence>
<accession>A0ABU0P2V9</accession>
<keyword evidence="3" id="KW-1185">Reference proteome</keyword>
<evidence type="ECO:0000256" key="1">
    <source>
        <dbReference type="SAM" id="MobiDB-lite"/>
    </source>
</evidence>
<feature type="compositionally biased region" description="Basic and acidic residues" evidence="1">
    <location>
        <begin position="131"/>
        <end position="148"/>
    </location>
</feature>
<dbReference type="RefSeq" id="WP_307167403.1">
    <property type="nucleotide sequence ID" value="NZ_JAUSWV010000002.1"/>
</dbReference>
<protein>
    <recommendedName>
        <fullName evidence="4">Secreted protein</fullName>
    </recommendedName>
</protein>
<dbReference type="Proteomes" id="UP001230654">
    <property type="component" value="Unassembled WGS sequence"/>
</dbReference>
<comment type="caution">
    <text evidence="2">The sequence shown here is derived from an EMBL/GenBank/DDBJ whole genome shotgun (WGS) entry which is preliminary data.</text>
</comment>
<evidence type="ECO:0000313" key="3">
    <source>
        <dbReference type="Proteomes" id="UP001230654"/>
    </source>
</evidence>
<dbReference type="Pfam" id="PF19136">
    <property type="entry name" value="DUF5819"/>
    <property type="match status" value="1"/>
</dbReference>
<gene>
    <name evidence="2" type="ORF">QF030_007920</name>
</gene>
<proteinExistence type="predicted"/>
<organism evidence="2 3">
    <name type="scientific">Streptomyces rishiriensis</name>
    <dbReference type="NCBI Taxonomy" id="68264"/>
    <lineage>
        <taxon>Bacteria</taxon>
        <taxon>Bacillati</taxon>
        <taxon>Actinomycetota</taxon>
        <taxon>Actinomycetes</taxon>
        <taxon>Kitasatosporales</taxon>
        <taxon>Streptomycetaceae</taxon>
        <taxon>Streptomyces</taxon>
    </lineage>
</organism>
<evidence type="ECO:0000313" key="2">
    <source>
        <dbReference type="EMBL" id="MDQ0585742.1"/>
    </source>
</evidence>
<sequence>MIARHRRIQRAALLAGAALLGAHFFLAAFSQAPLSPAKIKLHGLISGYLEPYFTQNWSLFAPNPTKDDEGIIARAKCSDGSVTDFYDVTGPLIKETQEDRFFPSRTVRLVSNGINQLNDSDDLLLRLRQNEEEKKRKNSTAKDGKPKDVIPLTPYEKSQREDAERSLSRFSLTRMHDVCPGGTGPTAVQARMYIKTLPPWSQRKNPEAKSKVDLYDLPWKKAVDLR</sequence>
<name>A0ABU0P2V9_STRRH</name>
<dbReference type="EMBL" id="JAUSWV010000002">
    <property type="protein sequence ID" value="MDQ0585742.1"/>
    <property type="molecule type" value="Genomic_DNA"/>
</dbReference>
<feature type="region of interest" description="Disordered" evidence="1">
    <location>
        <begin position="131"/>
        <end position="163"/>
    </location>
</feature>
<reference evidence="2 3" key="1">
    <citation type="submission" date="2023-07" db="EMBL/GenBank/DDBJ databases">
        <title>Comparative genomics of wheat-associated soil bacteria to identify genetic determinants of phenazine resistance.</title>
        <authorList>
            <person name="Mouncey N."/>
        </authorList>
    </citation>
    <scope>NUCLEOTIDE SEQUENCE [LARGE SCALE GENOMIC DNA]</scope>
    <source>
        <strain evidence="2 3">B2I6</strain>
    </source>
</reference>
<dbReference type="InterPro" id="IPR043857">
    <property type="entry name" value="DUF5819"/>
</dbReference>